<dbReference type="eggNOG" id="ENOG5033A40">
    <property type="taxonomic scope" value="Bacteria"/>
</dbReference>
<gene>
    <name evidence="3" type="ORF">HMPREF9997_01576</name>
</gene>
<evidence type="ECO:0000256" key="2">
    <source>
        <dbReference type="SAM" id="Phobius"/>
    </source>
</evidence>
<evidence type="ECO:0000313" key="3">
    <source>
        <dbReference type="EMBL" id="EKX90361.1"/>
    </source>
</evidence>
<keyword evidence="2" id="KW-0812">Transmembrane</keyword>
<name>L1MHH3_9CORY</name>
<keyword evidence="4" id="KW-1185">Reference proteome</keyword>
<sequence>MTKKRISFMAKAFVAVGAGVLWVSSRLTWINVTASDDKSGESTQPLVGATWSTEIMALSLLLLAGFVASLVLRKTGRRVVGIVCAVAAAAASWAPLGLLAGEPDPARAKSLLTSGVATQNSSAPTTLSDWAQVTDLHVNALGPSLALLGCAVALVGGIVVAMRPGEDTPKRNQYETKAARREKLEEDLADAPESGRVMWDALDEGIDPTDMTGGAGSASEDTSTS</sequence>
<dbReference type="Pfam" id="PF09534">
    <property type="entry name" value="Trp_oprn_chp"/>
    <property type="match status" value="1"/>
</dbReference>
<dbReference type="NCBIfam" id="TIGR02234">
    <property type="entry name" value="trp_oprn_chp"/>
    <property type="match status" value="1"/>
</dbReference>
<dbReference type="STRING" id="1035195.HMPREF9997_01576"/>
<dbReference type="EMBL" id="AMEM01000018">
    <property type="protein sequence ID" value="EKX90361.1"/>
    <property type="molecule type" value="Genomic_DNA"/>
</dbReference>
<feature type="transmembrane region" description="Helical" evidence="2">
    <location>
        <begin position="79"/>
        <end position="100"/>
    </location>
</feature>
<dbReference type="HOGENOM" id="CLU_084749_0_1_11"/>
<dbReference type="InterPro" id="IPR011746">
    <property type="entry name" value="Trp_synth-assoc_CHP"/>
</dbReference>
<proteinExistence type="predicted"/>
<evidence type="ECO:0000313" key="4">
    <source>
        <dbReference type="Proteomes" id="UP000010445"/>
    </source>
</evidence>
<feature type="region of interest" description="Disordered" evidence="1">
    <location>
        <begin position="165"/>
        <end position="225"/>
    </location>
</feature>
<dbReference type="PATRIC" id="fig|1035195.3.peg.1420"/>
<feature type="transmembrane region" description="Helical" evidence="2">
    <location>
        <begin position="140"/>
        <end position="162"/>
    </location>
</feature>
<reference evidence="3 4" key="1">
    <citation type="submission" date="2012-05" db="EMBL/GenBank/DDBJ databases">
        <authorList>
            <person name="Weinstock G."/>
            <person name="Sodergren E."/>
            <person name="Lobos E.A."/>
            <person name="Fulton L."/>
            <person name="Fulton R."/>
            <person name="Courtney L."/>
            <person name="Fronick C."/>
            <person name="O'Laughlin M."/>
            <person name="Godfrey J."/>
            <person name="Wilson R.M."/>
            <person name="Miner T."/>
            <person name="Farmer C."/>
            <person name="Delehaunty K."/>
            <person name="Cordes M."/>
            <person name="Minx P."/>
            <person name="Tomlinson C."/>
            <person name="Chen J."/>
            <person name="Wollam A."/>
            <person name="Pepin K.H."/>
            <person name="Bhonagiri V."/>
            <person name="Zhang X."/>
            <person name="Suruliraj S."/>
            <person name="Warren W."/>
            <person name="Mitreva M."/>
            <person name="Mardis E.R."/>
            <person name="Wilson R.K."/>
        </authorList>
    </citation>
    <scope>NUCLEOTIDE SEQUENCE [LARGE SCALE GENOMIC DNA]</scope>
    <source>
        <strain evidence="3 4">F0235</strain>
    </source>
</reference>
<protein>
    <submittedName>
        <fullName evidence="3">Trp region conserved hypothetical membrane protein</fullName>
    </submittedName>
</protein>
<dbReference type="AlphaFoldDB" id="L1MHH3"/>
<dbReference type="InterPro" id="IPR019051">
    <property type="entry name" value="Trp_biosyn_TM_oprn/chp"/>
</dbReference>
<keyword evidence="2" id="KW-1133">Transmembrane helix</keyword>
<organism evidence="3 4">
    <name type="scientific">Corynebacterium durum F0235</name>
    <dbReference type="NCBI Taxonomy" id="1035195"/>
    <lineage>
        <taxon>Bacteria</taxon>
        <taxon>Bacillati</taxon>
        <taxon>Actinomycetota</taxon>
        <taxon>Actinomycetes</taxon>
        <taxon>Mycobacteriales</taxon>
        <taxon>Corynebacteriaceae</taxon>
        <taxon>Corynebacterium</taxon>
    </lineage>
</organism>
<feature type="compositionally biased region" description="Basic and acidic residues" evidence="1">
    <location>
        <begin position="165"/>
        <end position="186"/>
    </location>
</feature>
<accession>L1MHH3</accession>
<dbReference type="Proteomes" id="UP000010445">
    <property type="component" value="Unassembled WGS sequence"/>
</dbReference>
<comment type="caution">
    <text evidence="3">The sequence shown here is derived from an EMBL/GenBank/DDBJ whole genome shotgun (WGS) entry which is preliminary data.</text>
</comment>
<evidence type="ECO:0000256" key="1">
    <source>
        <dbReference type="SAM" id="MobiDB-lite"/>
    </source>
</evidence>
<keyword evidence="2" id="KW-0472">Membrane</keyword>
<feature type="transmembrane region" description="Helical" evidence="2">
    <location>
        <begin position="51"/>
        <end position="72"/>
    </location>
</feature>